<dbReference type="AlphaFoldDB" id="A0AAD3DIL3"/>
<dbReference type="Proteomes" id="UP001054857">
    <property type="component" value="Unassembled WGS sequence"/>
</dbReference>
<sequence>ADGAGAVAPAVGFANDGQYLLVSEASIADLRTRLQPLLLWRNNASSSDSSSSGSQGMASSSSTSAATVAAGGVCISSPSPSSNLLDPEHLIARLRPNLIVSGFRPYDEDTWTAVQIGSGGDASFSGRGAGGPNQSAATAAVAVVVAASPTAGSITPGAAPIACTAATRGGLSSDVSIDVNRGREGGEGEGGQATAAATATSTTTTAAAGGERSGSSSAAPIQLQVLGGCPRCELLQIDPWVGVRRGPELLVAIAQYRR</sequence>
<evidence type="ECO:0000256" key="1">
    <source>
        <dbReference type="SAM" id="MobiDB-lite"/>
    </source>
</evidence>
<feature type="region of interest" description="Disordered" evidence="1">
    <location>
        <begin position="175"/>
        <end position="217"/>
    </location>
</feature>
<dbReference type="GO" id="GO:0030170">
    <property type="term" value="F:pyridoxal phosphate binding"/>
    <property type="evidence" value="ECO:0007669"/>
    <property type="project" value="InterPro"/>
</dbReference>
<feature type="domain" description="MOSC" evidence="2">
    <location>
        <begin position="1"/>
        <end position="258"/>
    </location>
</feature>
<gene>
    <name evidence="3" type="ORF">Agub_g2673</name>
</gene>
<dbReference type="PROSITE" id="PS51340">
    <property type="entry name" value="MOSC"/>
    <property type="match status" value="1"/>
</dbReference>
<evidence type="ECO:0000313" key="3">
    <source>
        <dbReference type="EMBL" id="GFR41889.1"/>
    </source>
</evidence>
<feature type="compositionally biased region" description="Low complexity" evidence="1">
    <location>
        <begin position="192"/>
        <end position="217"/>
    </location>
</feature>
<accession>A0AAD3DIL3</accession>
<dbReference type="InterPro" id="IPR005302">
    <property type="entry name" value="MoCF_Sase_C"/>
</dbReference>
<dbReference type="EMBL" id="BMAR01000002">
    <property type="protein sequence ID" value="GFR41889.1"/>
    <property type="molecule type" value="Genomic_DNA"/>
</dbReference>
<feature type="non-terminal residue" evidence="3">
    <location>
        <position position="258"/>
    </location>
</feature>
<comment type="caution">
    <text evidence="3">The sequence shown here is derived from an EMBL/GenBank/DDBJ whole genome shotgun (WGS) entry which is preliminary data.</text>
</comment>
<organism evidence="3 4">
    <name type="scientific">Astrephomene gubernaculifera</name>
    <dbReference type="NCBI Taxonomy" id="47775"/>
    <lineage>
        <taxon>Eukaryota</taxon>
        <taxon>Viridiplantae</taxon>
        <taxon>Chlorophyta</taxon>
        <taxon>core chlorophytes</taxon>
        <taxon>Chlorophyceae</taxon>
        <taxon>CS clade</taxon>
        <taxon>Chlamydomonadales</taxon>
        <taxon>Astrephomenaceae</taxon>
        <taxon>Astrephomene</taxon>
    </lineage>
</organism>
<dbReference type="GO" id="GO:0003824">
    <property type="term" value="F:catalytic activity"/>
    <property type="evidence" value="ECO:0007669"/>
    <property type="project" value="InterPro"/>
</dbReference>
<dbReference type="GO" id="GO:0030151">
    <property type="term" value="F:molybdenum ion binding"/>
    <property type="evidence" value="ECO:0007669"/>
    <property type="project" value="InterPro"/>
</dbReference>
<name>A0AAD3DIL3_9CHLO</name>
<evidence type="ECO:0000259" key="2">
    <source>
        <dbReference type="PROSITE" id="PS51340"/>
    </source>
</evidence>
<keyword evidence="4" id="KW-1185">Reference proteome</keyword>
<proteinExistence type="predicted"/>
<reference evidence="3 4" key="1">
    <citation type="journal article" date="2021" name="Sci. Rep.">
        <title>Genome sequencing of the multicellular alga Astrephomene provides insights into convergent evolution of germ-soma differentiation.</title>
        <authorList>
            <person name="Yamashita S."/>
            <person name="Yamamoto K."/>
            <person name="Matsuzaki R."/>
            <person name="Suzuki S."/>
            <person name="Yamaguchi H."/>
            <person name="Hirooka S."/>
            <person name="Minakuchi Y."/>
            <person name="Miyagishima S."/>
            <person name="Kawachi M."/>
            <person name="Toyoda A."/>
            <person name="Nozaki H."/>
        </authorList>
    </citation>
    <scope>NUCLEOTIDE SEQUENCE [LARGE SCALE GENOMIC DNA]</scope>
    <source>
        <strain evidence="3 4">NIES-4017</strain>
    </source>
</reference>
<evidence type="ECO:0000313" key="4">
    <source>
        <dbReference type="Proteomes" id="UP001054857"/>
    </source>
</evidence>
<protein>
    <recommendedName>
        <fullName evidence="2">MOSC domain-containing protein</fullName>
    </recommendedName>
</protein>
<feature type="non-terminal residue" evidence="3">
    <location>
        <position position="1"/>
    </location>
</feature>